<reference evidence="2" key="1">
    <citation type="journal article" date="2020" name="Stud. Mycol.">
        <title>101 Dothideomycetes genomes: a test case for predicting lifestyles and emergence of pathogens.</title>
        <authorList>
            <person name="Haridas S."/>
            <person name="Albert R."/>
            <person name="Binder M."/>
            <person name="Bloem J."/>
            <person name="Labutti K."/>
            <person name="Salamov A."/>
            <person name="Andreopoulos B."/>
            <person name="Baker S."/>
            <person name="Barry K."/>
            <person name="Bills G."/>
            <person name="Bluhm B."/>
            <person name="Cannon C."/>
            <person name="Castanera R."/>
            <person name="Culley D."/>
            <person name="Daum C."/>
            <person name="Ezra D."/>
            <person name="Gonzalez J."/>
            <person name="Henrissat B."/>
            <person name="Kuo A."/>
            <person name="Liang C."/>
            <person name="Lipzen A."/>
            <person name="Lutzoni F."/>
            <person name="Magnuson J."/>
            <person name="Mondo S."/>
            <person name="Nolan M."/>
            <person name="Ohm R."/>
            <person name="Pangilinan J."/>
            <person name="Park H.-J."/>
            <person name="Ramirez L."/>
            <person name="Alfaro M."/>
            <person name="Sun H."/>
            <person name="Tritt A."/>
            <person name="Yoshinaga Y."/>
            <person name="Zwiers L.-H."/>
            <person name="Turgeon B."/>
            <person name="Goodwin S."/>
            <person name="Spatafora J."/>
            <person name="Crous P."/>
            <person name="Grigoriev I."/>
        </authorList>
    </citation>
    <scope>NUCLEOTIDE SEQUENCE</scope>
    <source>
        <strain evidence="2">CBS 113818</strain>
    </source>
</reference>
<protein>
    <recommendedName>
        <fullName evidence="4">Secreted protein</fullName>
    </recommendedName>
</protein>
<evidence type="ECO:0000313" key="3">
    <source>
        <dbReference type="Proteomes" id="UP000799424"/>
    </source>
</evidence>
<keyword evidence="3" id="KW-1185">Reference proteome</keyword>
<dbReference type="InterPro" id="IPR025649">
    <property type="entry name" value="DUF4360"/>
</dbReference>
<evidence type="ECO:0000313" key="2">
    <source>
        <dbReference type="EMBL" id="KAF2827524.1"/>
    </source>
</evidence>
<sequence length="203" mass="21879">MRYTVPSLLLATVATAIPGPQISSFSYSGNGCPRNSAGYAVSPPNTTTTSTRLFQYLDEFTPRYGVGVSIRDSQKLCILTLEFAIDSAYKLRVNKFGTSINGYARLANHGDEMRTTANYTFTTDTSVQSLGQNVVQGPWNGRFTGFAPLVGVGVESKCGGGTLKADLKVHISSRIVMDGGWIGDPTPDEDNWGFMTDVEVLPC</sequence>
<dbReference type="Pfam" id="PF14273">
    <property type="entry name" value="DUF4360"/>
    <property type="match status" value="1"/>
</dbReference>
<gene>
    <name evidence="2" type="ORF">CC86DRAFT_381529</name>
</gene>
<dbReference type="EMBL" id="MU006224">
    <property type="protein sequence ID" value="KAF2827524.1"/>
    <property type="molecule type" value="Genomic_DNA"/>
</dbReference>
<feature type="chain" id="PRO_5025367240" description="Secreted protein" evidence="1">
    <location>
        <begin position="17"/>
        <end position="203"/>
    </location>
</feature>
<evidence type="ECO:0008006" key="4">
    <source>
        <dbReference type="Google" id="ProtNLM"/>
    </source>
</evidence>
<organism evidence="2 3">
    <name type="scientific">Ophiobolus disseminans</name>
    <dbReference type="NCBI Taxonomy" id="1469910"/>
    <lineage>
        <taxon>Eukaryota</taxon>
        <taxon>Fungi</taxon>
        <taxon>Dikarya</taxon>
        <taxon>Ascomycota</taxon>
        <taxon>Pezizomycotina</taxon>
        <taxon>Dothideomycetes</taxon>
        <taxon>Pleosporomycetidae</taxon>
        <taxon>Pleosporales</taxon>
        <taxon>Pleosporineae</taxon>
        <taxon>Phaeosphaeriaceae</taxon>
        <taxon>Ophiobolus</taxon>
    </lineage>
</organism>
<name>A0A6A7A3Y3_9PLEO</name>
<proteinExistence type="predicted"/>
<feature type="signal peptide" evidence="1">
    <location>
        <begin position="1"/>
        <end position="16"/>
    </location>
</feature>
<evidence type="ECO:0000256" key="1">
    <source>
        <dbReference type="SAM" id="SignalP"/>
    </source>
</evidence>
<keyword evidence="1" id="KW-0732">Signal</keyword>
<accession>A0A6A7A3Y3</accession>
<dbReference type="AlphaFoldDB" id="A0A6A7A3Y3"/>
<dbReference type="Proteomes" id="UP000799424">
    <property type="component" value="Unassembled WGS sequence"/>
</dbReference>